<protein>
    <submittedName>
        <fullName evidence="6">Luciferase-like protein</fullName>
    </submittedName>
</protein>
<dbReference type="PANTHER" id="PTHR42847">
    <property type="entry name" value="ALKANESULFONATE MONOOXYGENASE"/>
    <property type="match status" value="1"/>
</dbReference>
<evidence type="ECO:0000259" key="5">
    <source>
        <dbReference type="Pfam" id="PF00296"/>
    </source>
</evidence>
<dbReference type="RefSeq" id="WP_225275025.1">
    <property type="nucleotide sequence ID" value="NZ_CP084058.1"/>
</dbReference>
<dbReference type="InterPro" id="IPR050172">
    <property type="entry name" value="SsuD_RutA_monooxygenase"/>
</dbReference>
<dbReference type="Pfam" id="PF00296">
    <property type="entry name" value="Bac_luciferase"/>
    <property type="match status" value="1"/>
</dbReference>
<dbReference type="GO" id="GO:0008726">
    <property type="term" value="F:alkanesulfonate monooxygenase activity"/>
    <property type="evidence" value="ECO:0007669"/>
    <property type="project" value="TreeGrafter"/>
</dbReference>
<dbReference type="InterPro" id="IPR036661">
    <property type="entry name" value="Luciferase-like_sf"/>
</dbReference>
<dbReference type="GO" id="GO:0046306">
    <property type="term" value="P:alkanesulfonate catabolic process"/>
    <property type="evidence" value="ECO:0007669"/>
    <property type="project" value="TreeGrafter"/>
</dbReference>
<dbReference type="SUPFAM" id="SSF51679">
    <property type="entry name" value="Bacterial luciferase-like"/>
    <property type="match status" value="1"/>
</dbReference>
<dbReference type="AlphaFoldDB" id="A0A1M4E9R5"/>
<evidence type="ECO:0000256" key="3">
    <source>
        <dbReference type="ARBA" id="ARBA00023002"/>
    </source>
</evidence>
<gene>
    <name evidence="6" type="ORF">BN4615_P5183</name>
</gene>
<keyword evidence="2" id="KW-0288">FMN</keyword>
<evidence type="ECO:0000313" key="6">
    <source>
        <dbReference type="EMBL" id="SBO95667.1"/>
    </source>
</evidence>
<keyword evidence="1" id="KW-0285">Flavoprotein</keyword>
<evidence type="ECO:0000256" key="4">
    <source>
        <dbReference type="ARBA" id="ARBA00023033"/>
    </source>
</evidence>
<reference evidence="6" key="1">
    <citation type="submission" date="2016-04" db="EMBL/GenBank/DDBJ databases">
        <authorList>
            <person name="Evans L.H."/>
            <person name="Alamgir A."/>
            <person name="Owens N."/>
            <person name="Weber N.D."/>
            <person name="Virtaneva K."/>
            <person name="Barbian K."/>
            <person name="Babar A."/>
            <person name="Rosenke K."/>
        </authorList>
    </citation>
    <scope>NUCLEOTIDE SEQUENCE</scope>
    <source>
        <strain evidence="6">Nono1</strain>
    </source>
</reference>
<dbReference type="InterPro" id="IPR011251">
    <property type="entry name" value="Luciferase-like_dom"/>
</dbReference>
<keyword evidence="3" id="KW-0560">Oxidoreductase</keyword>
<proteinExistence type="predicted"/>
<sequence length="284" mass="30772">MEIGLNISTSAAPGTDPVADARKAEELGFDFVSASDHPCTTHPSYETWTMLSWIAAATSRIRIATRVLGVPYRNVAMVAKMSETFDRLSGGRLILGLGGGYSDEEFRAFGMRVPSAREKVDGLAEAIQITRGLWSEPSFTFKGLHHHTEEAHIEPKPARRIPIWLGTFGPRALAVTGRLADGWIPSYSFAGPDEVKVMRERVLTAAREAGRAPEEITCAYNVAIRVDERARPDAGTLAGSPALLIDALKGFGDLGFSSVNLMPVGDGLDEQVERLAREVVPALR</sequence>
<evidence type="ECO:0000256" key="2">
    <source>
        <dbReference type="ARBA" id="ARBA00022643"/>
    </source>
</evidence>
<dbReference type="Gene3D" id="3.20.20.30">
    <property type="entry name" value="Luciferase-like domain"/>
    <property type="match status" value="1"/>
</dbReference>
<evidence type="ECO:0000256" key="1">
    <source>
        <dbReference type="ARBA" id="ARBA00022630"/>
    </source>
</evidence>
<dbReference type="PANTHER" id="PTHR42847:SF4">
    <property type="entry name" value="ALKANESULFONATE MONOOXYGENASE-RELATED"/>
    <property type="match status" value="1"/>
</dbReference>
<keyword evidence="4" id="KW-0503">Monooxygenase</keyword>
<name>A0A1M4E9R5_9ACTN</name>
<dbReference type="EMBL" id="LT559118">
    <property type="protein sequence ID" value="SBO95667.1"/>
    <property type="molecule type" value="Genomic_DNA"/>
</dbReference>
<accession>A0A1M4E9R5</accession>
<feature type="domain" description="Luciferase-like" evidence="5">
    <location>
        <begin position="15"/>
        <end position="229"/>
    </location>
</feature>
<organism evidence="6">
    <name type="scientific">Nonomuraea gerenzanensis</name>
    <dbReference type="NCBI Taxonomy" id="93944"/>
    <lineage>
        <taxon>Bacteria</taxon>
        <taxon>Bacillati</taxon>
        <taxon>Actinomycetota</taxon>
        <taxon>Actinomycetes</taxon>
        <taxon>Streptosporangiales</taxon>
        <taxon>Streptosporangiaceae</taxon>
        <taxon>Nonomuraea</taxon>
    </lineage>
</organism>